<dbReference type="AlphaFoldDB" id="A0A9Q1MTP8"/>
<dbReference type="InterPro" id="IPR045084">
    <property type="entry name" value="AIB/MYC-like"/>
</dbReference>
<evidence type="ECO:0000313" key="9">
    <source>
        <dbReference type="Proteomes" id="UP001152561"/>
    </source>
</evidence>
<keyword evidence="3 5" id="KW-0804">Transcription</keyword>
<comment type="caution">
    <text evidence="8">The sequence shown here is derived from an EMBL/GenBank/DDBJ whole genome shotgun (WGS) entry which is preliminary data.</text>
</comment>
<dbReference type="GO" id="GO:0000976">
    <property type="term" value="F:transcription cis-regulatory region binding"/>
    <property type="evidence" value="ECO:0007669"/>
    <property type="project" value="TreeGrafter"/>
</dbReference>
<evidence type="ECO:0000313" key="8">
    <source>
        <dbReference type="EMBL" id="KAJ8568312.1"/>
    </source>
</evidence>
<dbReference type="SMART" id="SM00353">
    <property type="entry name" value="HLH"/>
    <property type="match status" value="1"/>
</dbReference>
<dbReference type="GO" id="GO:0046983">
    <property type="term" value="F:protein dimerization activity"/>
    <property type="evidence" value="ECO:0007669"/>
    <property type="project" value="InterPro"/>
</dbReference>
<comment type="subcellular location">
    <subcellularLocation>
        <location evidence="1 5">Nucleus</location>
    </subcellularLocation>
</comment>
<keyword evidence="9" id="KW-1185">Reference proteome</keyword>
<dbReference type="Gene3D" id="4.10.280.10">
    <property type="entry name" value="Helix-loop-helix DNA-binding domain"/>
    <property type="match status" value="1"/>
</dbReference>
<dbReference type="GO" id="GO:0003700">
    <property type="term" value="F:DNA-binding transcription factor activity"/>
    <property type="evidence" value="ECO:0007669"/>
    <property type="project" value="InterPro"/>
</dbReference>
<dbReference type="Pfam" id="PF00010">
    <property type="entry name" value="HLH"/>
    <property type="match status" value="1"/>
</dbReference>
<dbReference type="SUPFAM" id="SSF47459">
    <property type="entry name" value="HLH, helix-loop-helix DNA-binding domain"/>
    <property type="match status" value="1"/>
</dbReference>
<feature type="compositionally biased region" description="Basic and acidic residues" evidence="6">
    <location>
        <begin position="250"/>
        <end position="259"/>
    </location>
</feature>
<dbReference type="PROSITE" id="PS50888">
    <property type="entry name" value="BHLH"/>
    <property type="match status" value="1"/>
</dbReference>
<feature type="region of interest" description="Disordered" evidence="6">
    <location>
        <begin position="192"/>
        <end position="259"/>
    </location>
</feature>
<evidence type="ECO:0000259" key="7">
    <source>
        <dbReference type="PROSITE" id="PS50888"/>
    </source>
</evidence>
<dbReference type="InterPro" id="IPR025610">
    <property type="entry name" value="MYC/MYB_N"/>
</dbReference>
<proteinExistence type="predicted"/>
<dbReference type="InterPro" id="IPR036638">
    <property type="entry name" value="HLH_DNA-bd_sf"/>
</dbReference>
<dbReference type="PANTHER" id="PTHR11514:SF115">
    <property type="entry name" value="TRANSCRIPTION FACTOR"/>
    <property type="match status" value="1"/>
</dbReference>
<evidence type="ECO:0000256" key="1">
    <source>
        <dbReference type="ARBA" id="ARBA00004123"/>
    </source>
</evidence>
<feature type="domain" description="BHLH" evidence="7">
    <location>
        <begin position="246"/>
        <end position="295"/>
    </location>
</feature>
<dbReference type="Proteomes" id="UP001152561">
    <property type="component" value="Unassembled WGS sequence"/>
</dbReference>
<organism evidence="8 9">
    <name type="scientific">Anisodus acutangulus</name>
    <dbReference type="NCBI Taxonomy" id="402998"/>
    <lineage>
        <taxon>Eukaryota</taxon>
        <taxon>Viridiplantae</taxon>
        <taxon>Streptophyta</taxon>
        <taxon>Embryophyta</taxon>
        <taxon>Tracheophyta</taxon>
        <taxon>Spermatophyta</taxon>
        <taxon>Magnoliopsida</taxon>
        <taxon>eudicotyledons</taxon>
        <taxon>Gunneridae</taxon>
        <taxon>Pentapetalae</taxon>
        <taxon>asterids</taxon>
        <taxon>lamiids</taxon>
        <taxon>Solanales</taxon>
        <taxon>Solanaceae</taxon>
        <taxon>Solanoideae</taxon>
        <taxon>Hyoscyameae</taxon>
        <taxon>Anisodus</taxon>
    </lineage>
</organism>
<keyword evidence="4 5" id="KW-0539">Nucleus</keyword>
<dbReference type="GO" id="GO:0005634">
    <property type="term" value="C:nucleus"/>
    <property type="evidence" value="ECO:0007669"/>
    <property type="project" value="UniProtKB-SubCell"/>
</dbReference>
<protein>
    <recommendedName>
        <fullName evidence="5">Transcription factor</fullName>
        <shortName evidence="5">bHLH transcription factor</shortName>
    </recommendedName>
    <alternativeName>
        <fullName evidence="5">Basic helix-loop-helix protein</fullName>
    </alternativeName>
</protein>
<evidence type="ECO:0000256" key="2">
    <source>
        <dbReference type="ARBA" id="ARBA00023015"/>
    </source>
</evidence>
<dbReference type="EMBL" id="JAJAGQ010000003">
    <property type="protein sequence ID" value="KAJ8568312.1"/>
    <property type="molecule type" value="Genomic_DNA"/>
</dbReference>
<accession>A0A9Q1MTP8</accession>
<reference evidence="9" key="1">
    <citation type="journal article" date="2023" name="Proc. Natl. Acad. Sci. U.S.A.">
        <title>Genomic and structural basis for evolution of tropane alkaloid biosynthesis.</title>
        <authorList>
            <person name="Wanga Y.-J."/>
            <person name="Taina T."/>
            <person name="Yua J.-Y."/>
            <person name="Lia J."/>
            <person name="Xua B."/>
            <person name="Chenc J."/>
            <person name="D'Auriad J.C."/>
            <person name="Huanga J.-P."/>
            <person name="Huanga S.-X."/>
        </authorList>
    </citation>
    <scope>NUCLEOTIDE SEQUENCE [LARGE SCALE GENOMIC DNA]</scope>
    <source>
        <strain evidence="9">cv. KIB-2019</strain>
    </source>
</reference>
<gene>
    <name evidence="8" type="ORF">K7X08_027845</name>
</gene>
<feature type="compositionally biased region" description="Polar residues" evidence="6">
    <location>
        <begin position="220"/>
        <end position="231"/>
    </location>
</feature>
<evidence type="ECO:0000256" key="6">
    <source>
        <dbReference type="SAM" id="MobiDB-lite"/>
    </source>
</evidence>
<evidence type="ECO:0000256" key="5">
    <source>
        <dbReference type="RuleBase" id="RU369104"/>
    </source>
</evidence>
<dbReference type="Pfam" id="PF14215">
    <property type="entry name" value="bHLH-MYC_N"/>
    <property type="match status" value="1"/>
</dbReference>
<dbReference type="InterPro" id="IPR011598">
    <property type="entry name" value="bHLH_dom"/>
</dbReference>
<evidence type="ECO:0000256" key="4">
    <source>
        <dbReference type="ARBA" id="ARBA00023242"/>
    </source>
</evidence>
<sequence length="434" mass="49005">MQDTISTSSSSPSLLNTLQKRLQYIINTHKKWWVYAIFWQASKDANGRLILSWGDGHLGGTKDSTSDKDRMDTEMFYAVSEPECFVSDDDLIVHTYNSESYVWLNNYYELQVYNYDRAKQAHLHGIRSLVCISTPNGVVELGSSEIIQENWEFVQLTKSLFGLSNKNSTSPINNQGVSSFNFVPLGDHIQNAEETDTKNNPELIIGNKSSDSRNSDFDNESSAINNTNSPNKRGRKSSSSSTTEQAMAKNHVEAERQRREKLNNRFYALRSVVPKVSKMDKASLLADAVTYIKELKAKVEELESINKIQHQKPNRNYVNTVMETYDAQSVSSAAVDRTNINSSINWCSVAFGMEVEVKINGVEAMVRVCSPDVNYPCARLMNVLRDLEFQIQHASVSTMKDMMLQNVVIRVPDNVTNEEAIKSVILTKLCCPYN</sequence>
<evidence type="ECO:0000256" key="3">
    <source>
        <dbReference type="ARBA" id="ARBA00023163"/>
    </source>
</evidence>
<dbReference type="OrthoDB" id="1926382at2759"/>
<keyword evidence="2 5" id="KW-0805">Transcription regulation</keyword>
<name>A0A9Q1MTP8_9SOLA</name>
<dbReference type="PANTHER" id="PTHR11514">
    <property type="entry name" value="MYC"/>
    <property type="match status" value="1"/>
</dbReference>